<sequence length="409" mass="44404">MDASSFVLLHPAYTALDFLPAQAIALRTLSSLVAAYPPAFEDLETARLFPHLCRQLVRLNDASTYVTATVDLFLVVITPQPLVLCDLHELLPWAMTQLQKKRHQLAALRLLRACLCHAVPPPHLSVAGATQTALRSSGTLIDIAWLAVCHTNAAVATAAVQLWTAMRQVSDEGFVVDAIEQGCVTILFTHHPQFARTLLPTISDAVVSHLIKTLVVTTNALLQRNILVALLALLAHDPRKRCTLLDDGFSLVLQTTLRTSIKNSPQLLNDMLAAMRHLCETRSSLVVAECRLRLTQESTSPVALAIHDFTLRKALPKVRDLSVAQAVELIQVAHVLDLEPLTSCVMGAFGPRVSSELLPMALSLGAPAVAVACIDRLVEIANNSPTQWDVAADSVALILQSILLDSQQQ</sequence>
<dbReference type="SUPFAM" id="SSF48371">
    <property type="entry name" value="ARM repeat"/>
    <property type="match status" value="1"/>
</dbReference>
<proteinExistence type="predicted"/>
<reference evidence="1 2" key="1">
    <citation type="journal article" date="2013" name="PLoS Genet.">
        <title>Distinctive expansion of potential virulence genes in the genome of the oomycete fish pathogen Saprolegnia parasitica.</title>
        <authorList>
            <person name="Jiang R.H."/>
            <person name="de Bruijn I."/>
            <person name="Haas B.J."/>
            <person name="Belmonte R."/>
            <person name="Lobach L."/>
            <person name="Christie J."/>
            <person name="van den Ackerveken G."/>
            <person name="Bottin A."/>
            <person name="Bulone V."/>
            <person name="Diaz-Moreno S.M."/>
            <person name="Dumas B."/>
            <person name="Fan L."/>
            <person name="Gaulin E."/>
            <person name="Govers F."/>
            <person name="Grenville-Briggs L.J."/>
            <person name="Horner N.R."/>
            <person name="Levin J.Z."/>
            <person name="Mammella M."/>
            <person name="Meijer H.J."/>
            <person name="Morris P."/>
            <person name="Nusbaum C."/>
            <person name="Oome S."/>
            <person name="Phillips A.J."/>
            <person name="van Rooyen D."/>
            <person name="Rzeszutek E."/>
            <person name="Saraiva M."/>
            <person name="Secombes C.J."/>
            <person name="Seidl M.F."/>
            <person name="Snel B."/>
            <person name="Stassen J.H."/>
            <person name="Sykes S."/>
            <person name="Tripathy S."/>
            <person name="van den Berg H."/>
            <person name="Vega-Arreguin J.C."/>
            <person name="Wawra S."/>
            <person name="Young S.K."/>
            <person name="Zeng Q."/>
            <person name="Dieguez-Uribeondo J."/>
            <person name="Russ C."/>
            <person name="Tyler B.M."/>
            <person name="van West P."/>
        </authorList>
    </citation>
    <scope>NUCLEOTIDE SEQUENCE [LARGE SCALE GENOMIC DNA]</scope>
    <source>
        <strain evidence="1 2">CBS 223.65</strain>
    </source>
</reference>
<accession>A0A067C356</accession>
<dbReference type="EMBL" id="KK583252">
    <property type="protein sequence ID" value="KDO23575.1"/>
    <property type="molecule type" value="Genomic_DNA"/>
</dbReference>
<dbReference type="GeneID" id="24132861"/>
<dbReference type="KEGG" id="spar:SPRG_10770"/>
<gene>
    <name evidence="1" type="ORF">SPRG_10770</name>
</gene>
<evidence type="ECO:0000313" key="1">
    <source>
        <dbReference type="EMBL" id="KDO23575.1"/>
    </source>
</evidence>
<organism evidence="1 2">
    <name type="scientific">Saprolegnia parasitica (strain CBS 223.65)</name>
    <dbReference type="NCBI Taxonomy" id="695850"/>
    <lineage>
        <taxon>Eukaryota</taxon>
        <taxon>Sar</taxon>
        <taxon>Stramenopiles</taxon>
        <taxon>Oomycota</taxon>
        <taxon>Saprolegniomycetes</taxon>
        <taxon>Saprolegniales</taxon>
        <taxon>Saprolegniaceae</taxon>
        <taxon>Saprolegnia</taxon>
    </lineage>
</organism>
<keyword evidence="2" id="KW-1185">Reference proteome</keyword>
<dbReference type="InterPro" id="IPR016024">
    <property type="entry name" value="ARM-type_fold"/>
</dbReference>
<dbReference type="Proteomes" id="UP000030745">
    <property type="component" value="Unassembled WGS sequence"/>
</dbReference>
<evidence type="ECO:0000313" key="2">
    <source>
        <dbReference type="Proteomes" id="UP000030745"/>
    </source>
</evidence>
<dbReference type="OMA" id="CDLHELL"/>
<protein>
    <submittedName>
        <fullName evidence="1">Uncharacterized protein</fullName>
    </submittedName>
</protein>
<dbReference type="VEuPathDB" id="FungiDB:SPRG_10770"/>
<dbReference type="RefSeq" id="XP_012205724.1">
    <property type="nucleotide sequence ID" value="XM_012350334.1"/>
</dbReference>
<dbReference type="OrthoDB" id="65281at2759"/>
<dbReference type="AlphaFoldDB" id="A0A067C356"/>
<name>A0A067C356_SAPPC</name>